<dbReference type="RefSeq" id="WP_344923307.1">
    <property type="nucleotide sequence ID" value="NZ_BAABAQ010000021.1"/>
</dbReference>
<evidence type="ECO:0000313" key="1">
    <source>
        <dbReference type="EMBL" id="GAA4209984.1"/>
    </source>
</evidence>
<dbReference type="EMBL" id="BAABAQ010000021">
    <property type="protein sequence ID" value="GAA4209984.1"/>
    <property type="molecule type" value="Genomic_DNA"/>
</dbReference>
<accession>A0ABP8BM55</accession>
<gene>
    <name evidence="1" type="ORF">GCM10022252_77160</name>
</gene>
<dbReference type="Pfam" id="PF20062">
    <property type="entry name" value="DUF6461"/>
    <property type="match status" value="1"/>
</dbReference>
<evidence type="ECO:0000313" key="2">
    <source>
        <dbReference type="Proteomes" id="UP001501251"/>
    </source>
</evidence>
<name>A0ABP8BM55_9ACTN</name>
<dbReference type="InterPro" id="IPR045592">
    <property type="entry name" value="DUF6461"/>
</dbReference>
<comment type="caution">
    <text evidence="1">The sequence shown here is derived from an EMBL/GenBank/DDBJ whole genome shotgun (WGS) entry which is preliminary data.</text>
</comment>
<protein>
    <submittedName>
        <fullName evidence="1">Uncharacterized protein</fullName>
    </submittedName>
</protein>
<proteinExistence type="predicted"/>
<sequence>MIEIETACFTWIRTGDLDQAVRAFGGHPLVAEPETLDGLFGIAPEDLPDDATGVALVARHGEWAVIVEPFAFHGLNETLLGQVAAKGEVFRVAWTVNMATFVSYVRDGEVVASFDALDLDGARGREWLDGLPVSEADWRADWKATAFAVAEHLSGVVIDDDWTARPHALHWLHPVTVGARPALQVDGRMRAVAAVDPRIARVIADPTPERGPAIIGIAAGMAVATAGIDGPLVEEALGLIATGACSAELAGRLGVFRAEFARRASEAFQASPDSARERYPSPGHDTDYGRWMVKGAAAEALMTAVNPDMDLSWRARQVVNQSGGTYLSEENGDIDRHYALGRVVTFLDP</sequence>
<organism evidence="1 2">
    <name type="scientific">Streptosporangium oxazolinicum</name>
    <dbReference type="NCBI Taxonomy" id="909287"/>
    <lineage>
        <taxon>Bacteria</taxon>
        <taxon>Bacillati</taxon>
        <taxon>Actinomycetota</taxon>
        <taxon>Actinomycetes</taxon>
        <taxon>Streptosporangiales</taxon>
        <taxon>Streptosporangiaceae</taxon>
        <taxon>Streptosporangium</taxon>
    </lineage>
</organism>
<dbReference type="Proteomes" id="UP001501251">
    <property type="component" value="Unassembled WGS sequence"/>
</dbReference>
<reference evidence="2" key="1">
    <citation type="journal article" date="2019" name="Int. J. Syst. Evol. Microbiol.">
        <title>The Global Catalogue of Microorganisms (GCM) 10K type strain sequencing project: providing services to taxonomists for standard genome sequencing and annotation.</title>
        <authorList>
            <consortium name="The Broad Institute Genomics Platform"/>
            <consortium name="The Broad Institute Genome Sequencing Center for Infectious Disease"/>
            <person name="Wu L."/>
            <person name="Ma J."/>
        </authorList>
    </citation>
    <scope>NUCLEOTIDE SEQUENCE [LARGE SCALE GENOMIC DNA]</scope>
    <source>
        <strain evidence="2">JCM 17388</strain>
    </source>
</reference>
<keyword evidence="2" id="KW-1185">Reference proteome</keyword>